<comment type="caution">
    <text evidence="4">The sequence shown here is derived from an EMBL/GenBank/DDBJ whole genome shotgun (WGS) entry which is preliminary data.</text>
</comment>
<sequence length="441" mass="46713">MVNPIVVAAKQGQWQLVQKHLFTATPDQVNQRDARGLTALMYGVAALEMTTVKQLLQAGADPNRSRPPHGITPLMLLAGLQSPPHDLEKNLTQQAIAAMLIEFGAEVNRGNDDGTTALIMAAYRNNLPLVETLLRGGSKAQTQDQQGTTALEWAIKQQNLAMVQKLLGHQARLDLRDGDGNLPLTLAINIGDQAIVDCLLQAGAPWDQNGWFTAVEEGNTFAVQALIEAGYPFAQAGEAGDTALHLACLEGYEPMVAVLLKNGPRNMVNAVNQAGDTALHLAIAQGHLGIVGELLNAGADGNFSGNGEPPLLTALTASHGDAQTQAAMVNALGDAGVDLDQTLWEGKTPLMLAAMENLSAVIIAIANYAVQVNRADPSGSTALMWACHRGHGEAAQTLLANFPALEVNLKNQGGQTALDLARLNRHWPIVTLLESHLSRSA</sequence>
<dbReference type="PANTHER" id="PTHR24123:SF142">
    <property type="entry name" value="ANKYRIN"/>
    <property type="match status" value="1"/>
</dbReference>
<feature type="repeat" description="ANK" evidence="3">
    <location>
        <begin position="274"/>
        <end position="306"/>
    </location>
</feature>
<keyword evidence="2 3" id="KW-0040">ANK repeat</keyword>
<dbReference type="PROSITE" id="PS50088">
    <property type="entry name" value="ANK_REPEAT"/>
    <property type="match status" value="5"/>
</dbReference>
<feature type="repeat" description="ANK" evidence="3">
    <location>
        <begin position="239"/>
        <end position="263"/>
    </location>
</feature>
<dbReference type="InterPro" id="IPR036770">
    <property type="entry name" value="Ankyrin_rpt-contain_sf"/>
</dbReference>
<evidence type="ECO:0000313" key="5">
    <source>
        <dbReference type="Proteomes" id="UP000658720"/>
    </source>
</evidence>
<feature type="repeat" description="ANK" evidence="3">
    <location>
        <begin position="113"/>
        <end position="145"/>
    </location>
</feature>
<dbReference type="SMART" id="SM00248">
    <property type="entry name" value="ANK"/>
    <property type="match status" value="10"/>
</dbReference>
<dbReference type="PROSITE" id="PS50297">
    <property type="entry name" value="ANK_REP_REGION"/>
    <property type="match status" value="4"/>
</dbReference>
<dbReference type="InterPro" id="IPR002110">
    <property type="entry name" value="Ankyrin_rpt"/>
</dbReference>
<dbReference type="InterPro" id="IPR051165">
    <property type="entry name" value="Multifunctional_ANK_Repeat"/>
</dbReference>
<organism evidence="4 5">
    <name type="scientific">Synechocystis salina LEGE 00031</name>
    <dbReference type="NCBI Taxonomy" id="1828736"/>
    <lineage>
        <taxon>Bacteria</taxon>
        <taxon>Bacillati</taxon>
        <taxon>Cyanobacteriota</taxon>
        <taxon>Cyanophyceae</taxon>
        <taxon>Synechococcales</taxon>
        <taxon>Merismopediaceae</taxon>
        <taxon>Synechocystis</taxon>
    </lineage>
</organism>
<keyword evidence="1" id="KW-0677">Repeat</keyword>
<name>A0ABR9VWC8_9SYNC</name>
<dbReference type="SUPFAM" id="SSF48403">
    <property type="entry name" value="Ankyrin repeat"/>
    <property type="match status" value="2"/>
</dbReference>
<dbReference type="Pfam" id="PF12796">
    <property type="entry name" value="Ank_2"/>
    <property type="match status" value="3"/>
</dbReference>
<accession>A0ABR9VWC8</accession>
<proteinExistence type="predicted"/>
<feature type="repeat" description="ANK" evidence="3">
    <location>
        <begin position="146"/>
        <end position="178"/>
    </location>
</feature>
<protein>
    <submittedName>
        <fullName evidence="4">Ankyrin repeat domain-containing protein</fullName>
    </submittedName>
</protein>
<gene>
    <name evidence="4" type="ORF">IQ217_16080</name>
</gene>
<dbReference type="Gene3D" id="1.25.40.20">
    <property type="entry name" value="Ankyrin repeat-containing domain"/>
    <property type="match status" value="3"/>
</dbReference>
<evidence type="ECO:0000256" key="1">
    <source>
        <dbReference type="ARBA" id="ARBA00022737"/>
    </source>
</evidence>
<evidence type="ECO:0000313" key="4">
    <source>
        <dbReference type="EMBL" id="MBE9255326.1"/>
    </source>
</evidence>
<keyword evidence="5" id="KW-1185">Reference proteome</keyword>
<evidence type="ECO:0000256" key="3">
    <source>
        <dbReference type="PROSITE-ProRule" id="PRU00023"/>
    </source>
</evidence>
<dbReference type="EMBL" id="JADEVV010000058">
    <property type="protein sequence ID" value="MBE9255326.1"/>
    <property type="molecule type" value="Genomic_DNA"/>
</dbReference>
<reference evidence="4 5" key="1">
    <citation type="submission" date="2020-10" db="EMBL/GenBank/DDBJ databases">
        <authorList>
            <person name="Castelo-Branco R."/>
            <person name="Eusebio N."/>
            <person name="Adriana R."/>
            <person name="Vieira A."/>
            <person name="Brugerolle De Fraissinette N."/>
            <person name="Rezende De Castro R."/>
            <person name="Schneider M.P."/>
            <person name="Vasconcelos V."/>
            <person name="Leao P.N."/>
        </authorList>
    </citation>
    <scope>NUCLEOTIDE SEQUENCE [LARGE SCALE GENOMIC DNA]</scope>
    <source>
        <strain evidence="4 5">LEGE 00031</strain>
    </source>
</reference>
<dbReference type="Proteomes" id="UP000658720">
    <property type="component" value="Unassembled WGS sequence"/>
</dbReference>
<evidence type="ECO:0000256" key="2">
    <source>
        <dbReference type="ARBA" id="ARBA00023043"/>
    </source>
</evidence>
<dbReference type="PANTHER" id="PTHR24123">
    <property type="entry name" value="ANKYRIN REPEAT-CONTAINING"/>
    <property type="match status" value="1"/>
</dbReference>
<feature type="repeat" description="ANK" evidence="3">
    <location>
        <begin position="179"/>
        <end position="204"/>
    </location>
</feature>
<dbReference type="RefSeq" id="WP_194020727.1">
    <property type="nucleotide sequence ID" value="NZ_JADEVV010000058.1"/>
</dbReference>